<dbReference type="AlphaFoldDB" id="A0A1Y2LUQ7"/>
<dbReference type="EMBL" id="KZ107848">
    <property type="protein sequence ID" value="OSS47362.1"/>
    <property type="molecule type" value="Genomic_DNA"/>
</dbReference>
<feature type="region of interest" description="Disordered" evidence="1">
    <location>
        <begin position="224"/>
        <end position="247"/>
    </location>
</feature>
<evidence type="ECO:0000256" key="1">
    <source>
        <dbReference type="SAM" id="MobiDB-lite"/>
    </source>
</evidence>
<accession>A0A1Y2LUQ7</accession>
<feature type="compositionally biased region" description="Low complexity" evidence="1">
    <location>
        <begin position="149"/>
        <end position="166"/>
    </location>
</feature>
<feature type="region of interest" description="Disordered" evidence="1">
    <location>
        <begin position="74"/>
        <end position="98"/>
    </location>
</feature>
<dbReference type="InParanoid" id="A0A1Y2LUQ7"/>
<evidence type="ECO:0000313" key="2">
    <source>
        <dbReference type="EMBL" id="OSS47362.1"/>
    </source>
</evidence>
<name>A0A1Y2LUQ7_EPING</name>
<evidence type="ECO:0000313" key="3">
    <source>
        <dbReference type="Proteomes" id="UP000193240"/>
    </source>
</evidence>
<sequence length="355" mass="38404">MKLWWCGRIASHRIAWRECCGRYRFFSFRCHKSSAEIPTSAMLYAIQCHAMPCHATPCACKYVLQGLSHRACQPSQPRPSKTPFPSHPSPTAQSVLPPSPFRLLSLSTRLKSCREELSNRCALALDSMAAEWRLVLLSALGIPGTLSSSLARPLSSSPSPTSNTSSCNSIKSPNPPPVAPTPGTTFCRPPGVPGSASSFCAWEPTLRTQPSMAPPISWKLMSAPDGVTTPEPGPRVPSASSREGAQGVKYSWPGGGAMLGRWAANILFRPSWAGPGLRTLRPRVPTPPGPESHGFGGGCWPEVLRWRLCAEREERLLDARGRVGWEGELVRVLGAMEAEERGRSTDARGVEVASE</sequence>
<protein>
    <submittedName>
        <fullName evidence="2">Uncharacterized protein</fullName>
    </submittedName>
</protein>
<dbReference type="Proteomes" id="UP000193240">
    <property type="component" value="Unassembled WGS sequence"/>
</dbReference>
<feature type="compositionally biased region" description="Pro residues" evidence="1">
    <location>
        <begin position="76"/>
        <end position="88"/>
    </location>
</feature>
<proteinExistence type="predicted"/>
<reference evidence="2 3" key="1">
    <citation type="journal article" date="2017" name="Genome Announc.">
        <title>Genome sequence of the saprophytic ascomycete Epicoccum nigrum ICMP 19927 strain isolated from New Zealand.</title>
        <authorList>
            <person name="Fokin M."/>
            <person name="Fleetwood D."/>
            <person name="Weir B.S."/>
            <person name="Villas-Boas S.G."/>
        </authorList>
    </citation>
    <scope>NUCLEOTIDE SEQUENCE [LARGE SCALE GENOMIC DNA]</scope>
    <source>
        <strain evidence="2 3">ICMP 19927</strain>
    </source>
</reference>
<keyword evidence="3" id="KW-1185">Reference proteome</keyword>
<organism evidence="2 3">
    <name type="scientific">Epicoccum nigrum</name>
    <name type="common">Soil fungus</name>
    <name type="synonym">Epicoccum purpurascens</name>
    <dbReference type="NCBI Taxonomy" id="105696"/>
    <lineage>
        <taxon>Eukaryota</taxon>
        <taxon>Fungi</taxon>
        <taxon>Dikarya</taxon>
        <taxon>Ascomycota</taxon>
        <taxon>Pezizomycotina</taxon>
        <taxon>Dothideomycetes</taxon>
        <taxon>Pleosporomycetidae</taxon>
        <taxon>Pleosporales</taxon>
        <taxon>Pleosporineae</taxon>
        <taxon>Didymellaceae</taxon>
        <taxon>Epicoccum</taxon>
    </lineage>
</organism>
<feature type="region of interest" description="Disordered" evidence="1">
    <location>
        <begin position="149"/>
        <end position="188"/>
    </location>
</feature>
<gene>
    <name evidence="2" type="ORF">B5807_07518</name>
</gene>